<dbReference type="SUPFAM" id="SSF52058">
    <property type="entry name" value="L domain-like"/>
    <property type="match status" value="1"/>
</dbReference>
<evidence type="ECO:0000256" key="1">
    <source>
        <dbReference type="ARBA" id="ARBA00022786"/>
    </source>
</evidence>
<dbReference type="Gene3D" id="1.20.1280.50">
    <property type="match status" value="1"/>
</dbReference>
<dbReference type="Pfam" id="PF12937">
    <property type="entry name" value="F-box-like"/>
    <property type="match status" value="1"/>
</dbReference>
<dbReference type="InterPro" id="IPR001611">
    <property type="entry name" value="Leu-rich_rpt"/>
</dbReference>
<dbReference type="PANTHER" id="PTHR13318">
    <property type="entry name" value="PARTNER OF PAIRED, ISOFORM B-RELATED"/>
    <property type="match status" value="1"/>
</dbReference>
<dbReference type="PROSITE" id="PS50181">
    <property type="entry name" value="FBOX"/>
    <property type="match status" value="1"/>
</dbReference>
<evidence type="ECO:0000313" key="3">
    <source>
        <dbReference type="EMBL" id="CAH0403423.1"/>
    </source>
</evidence>
<feature type="domain" description="F-box" evidence="2">
    <location>
        <begin position="112"/>
        <end position="158"/>
    </location>
</feature>
<dbReference type="SMART" id="SM00367">
    <property type="entry name" value="LRR_CC"/>
    <property type="match status" value="11"/>
</dbReference>
<dbReference type="Pfam" id="PF25372">
    <property type="entry name" value="DUF7885"/>
    <property type="match status" value="2"/>
</dbReference>
<dbReference type="InterPro" id="IPR057207">
    <property type="entry name" value="FBXL15_LRR"/>
</dbReference>
<name>A0ABN8B2Y5_CHISP</name>
<dbReference type="InterPro" id="IPR036047">
    <property type="entry name" value="F-box-like_dom_sf"/>
</dbReference>
<accession>A0ABN8B2Y5</accession>
<keyword evidence="1" id="KW-0833">Ubl conjugation pathway</keyword>
<dbReference type="SMART" id="SM00368">
    <property type="entry name" value="LRR_RI"/>
    <property type="match status" value="6"/>
</dbReference>
<evidence type="ECO:0000259" key="2">
    <source>
        <dbReference type="PROSITE" id="PS50181"/>
    </source>
</evidence>
<dbReference type="EMBL" id="OU963916">
    <property type="protein sequence ID" value="CAH0403423.1"/>
    <property type="molecule type" value="Genomic_DNA"/>
</dbReference>
<dbReference type="Proteomes" id="UP001153292">
    <property type="component" value="Chromosome 23"/>
</dbReference>
<protein>
    <recommendedName>
        <fullName evidence="2">F-box domain-containing protein</fullName>
    </recommendedName>
</protein>
<dbReference type="InterPro" id="IPR001810">
    <property type="entry name" value="F-box_dom"/>
</dbReference>
<reference evidence="3" key="1">
    <citation type="submission" date="2021-12" db="EMBL/GenBank/DDBJ databases">
        <authorList>
            <person name="King R."/>
        </authorList>
    </citation>
    <scope>NUCLEOTIDE SEQUENCE</scope>
</reference>
<dbReference type="InterPro" id="IPR006553">
    <property type="entry name" value="Leu-rich_rpt_Cys-con_subtyp"/>
</dbReference>
<gene>
    <name evidence="3" type="ORF">CHILSU_LOCUS6695</name>
</gene>
<dbReference type="SMART" id="SM00256">
    <property type="entry name" value="FBOX"/>
    <property type="match status" value="1"/>
</dbReference>
<dbReference type="SUPFAM" id="SSF81383">
    <property type="entry name" value="F-box domain"/>
    <property type="match status" value="1"/>
</dbReference>
<evidence type="ECO:0000313" key="4">
    <source>
        <dbReference type="Proteomes" id="UP001153292"/>
    </source>
</evidence>
<sequence length="500" mass="55082">MPPQNLRIDTTRVTCRRPRPIAARRPRLPALRSPVASRPPRGTYARRARDRSDVYTPCSDAMSAWTEDALSWRDERLSLTELPTNRRKQRSAPYRLHRPHLHVPEPVPEPQGTHISRLYPELLALIFERLPVRDRGRAAQVCRAWKDAADRRSVWRGVEAALHLRRPAPVLFASLARRGIRKLQVLSLRRGLRDAVAALPGLESLSLSGCYSVTDAALASAFAAELPALKRLDLSLCKQVTDSSLGRIAQSLKNLEELELGGCCNITDTGLLLIAWGLRKLRRLNLRSCWHVNDAGIAHLCGGGEARGTPELEHLGLQDCQRLTDEALKHAATGLPKLKSINLSFCVAVTDAGLRHLARLPHLEDINLRACDGVSDAGVAHLAESGRLRALDVSFCDKVGDEALSHATLGLSGLRSLSLSACRLTDEGLERVARLSQLETLNIGQCTRVTDRGLRALGDGLLNLRAIDLYGCTCITPQGLDHIVKLPRLSVLNLGLWHVR</sequence>
<organism evidence="3 4">
    <name type="scientific">Chilo suppressalis</name>
    <name type="common">Asiatic rice borer moth</name>
    <dbReference type="NCBI Taxonomy" id="168631"/>
    <lineage>
        <taxon>Eukaryota</taxon>
        <taxon>Metazoa</taxon>
        <taxon>Ecdysozoa</taxon>
        <taxon>Arthropoda</taxon>
        <taxon>Hexapoda</taxon>
        <taxon>Insecta</taxon>
        <taxon>Pterygota</taxon>
        <taxon>Neoptera</taxon>
        <taxon>Endopterygota</taxon>
        <taxon>Lepidoptera</taxon>
        <taxon>Glossata</taxon>
        <taxon>Ditrysia</taxon>
        <taxon>Pyraloidea</taxon>
        <taxon>Crambidae</taxon>
        <taxon>Crambinae</taxon>
        <taxon>Chilo</taxon>
    </lineage>
</organism>
<dbReference type="InterPro" id="IPR032675">
    <property type="entry name" value="LRR_dom_sf"/>
</dbReference>
<dbReference type="PANTHER" id="PTHR13318:SF190">
    <property type="entry name" value="PARTNER OF PAIRED, ISOFORM B"/>
    <property type="match status" value="1"/>
</dbReference>
<proteinExistence type="predicted"/>
<keyword evidence="4" id="KW-1185">Reference proteome</keyword>
<dbReference type="Pfam" id="PF13516">
    <property type="entry name" value="LRR_6"/>
    <property type="match status" value="1"/>
</dbReference>
<dbReference type="Gene3D" id="3.80.10.10">
    <property type="entry name" value="Ribonuclease Inhibitor"/>
    <property type="match status" value="2"/>
</dbReference>